<dbReference type="Pfam" id="PF00535">
    <property type="entry name" value="Glycos_transf_2"/>
    <property type="match status" value="1"/>
</dbReference>
<dbReference type="AlphaFoldDB" id="A0A7C9IF01"/>
<gene>
    <name evidence="2" type="ORF">GQ651_04015</name>
</gene>
<dbReference type="PANTHER" id="PTHR43685:SF2">
    <property type="entry name" value="GLYCOSYLTRANSFERASE 2-LIKE DOMAIN-CONTAINING PROTEIN"/>
    <property type="match status" value="1"/>
</dbReference>
<name>A0A7C9IF01_9RHOB</name>
<dbReference type="RefSeq" id="WP_160762913.1">
    <property type="nucleotide sequence ID" value="NZ_WUPT01000001.1"/>
</dbReference>
<keyword evidence="3" id="KW-1185">Reference proteome</keyword>
<dbReference type="InterPro" id="IPR001173">
    <property type="entry name" value="Glyco_trans_2-like"/>
</dbReference>
<dbReference type="PANTHER" id="PTHR43685">
    <property type="entry name" value="GLYCOSYLTRANSFERASE"/>
    <property type="match status" value="1"/>
</dbReference>
<dbReference type="Gene3D" id="3.90.550.10">
    <property type="entry name" value="Spore Coat Polysaccharide Biosynthesis Protein SpsA, Chain A"/>
    <property type="match status" value="1"/>
</dbReference>
<accession>A0A7C9IF01</accession>
<dbReference type="CDD" id="cd00761">
    <property type="entry name" value="Glyco_tranf_GTA_type"/>
    <property type="match status" value="1"/>
</dbReference>
<keyword evidence="2" id="KW-0808">Transferase</keyword>
<sequence length="295" mass="32968">MSVTVVIPTHNRPALLREAVESALTASPPDGEVLVVDDRSEPPAVQSLDDINDPRLRGIVSTEMPGASGSRNAGILEARHEIVAFLDDDDLMRPGHLTRVLDITRQTPEAAWGFSNALWRDVASGADEPEDLPLAEGFVPDVKIPRYTLASAGRSLWCRRKALIEVGLFDLDWRIDEDADLCLRLIFAGYRPWFSPEPGIIARTNRAPDSNTAQITERIASDHRARAYCQTYERHARHFPALSRGRWFLATRFLRRAAKDGQSALAARTVLRREPLALVLLAYLGFKTLRHYRAS</sequence>
<dbReference type="EMBL" id="WUPT01000001">
    <property type="protein sequence ID" value="MXQ07007.1"/>
    <property type="molecule type" value="Genomic_DNA"/>
</dbReference>
<reference evidence="2 3" key="2">
    <citation type="submission" date="2020-03" db="EMBL/GenBank/DDBJ databases">
        <title>Kangsaoukella pontilimi gen. nov., sp. nov., a new member of the family Rhodobacteraceae isolated from a tidal mudflat.</title>
        <authorList>
            <person name="Kim I.S."/>
        </authorList>
    </citation>
    <scope>NUCLEOTIDE SEQUENCE [LARGE SCALE GENOMIC DNA]</scope>
    <source>
        <strain evidence="2 3">GH1-50</strain>
    </source>
</reference>
<feature type="domain" description="Glycosyltransferase 2-like" evidence="1">
    <location>
        <begin position="4"/>
        <end position="108"/>
    </location>
</feature>
<dbReference type="InterPro" id="IPR029044">
    <property type="entry name" value="Nucleotide-diphossugar_trans"/>
</dbReference>
<protein>
    <submittedName>
        <fullName evidence="2">Glycosyltransferase</fullName>
    </submittedName>
</protein>
<dbReference type="InterPro" id="IPR050834">
    <property type="entry name" value="Glycosyltransf_2"/>
</dbReference>
<comment type="caution">
    <text evidence="2">The sequence shown here is derived from an EMBL/GenBank/DDBJ whole genome shotgun (WGS) entry which is preliminary data.</text>
</comment>
<evidence type="ECO:0000313" key="3">
    <source>
        <dbReference type="Proteomes" id="UP000480350"/>
    </source>
</evidence>
<dbReference type="GO" id="GO:0016740">
    <property type="term" value="F:transferase activity"/>
    <property type="evidence" value="ECO:0007669"/>
    <property type="project" value="UniProtKB-KW"/>
</dbReference>
<dbReference type="Proteomes" id="UP000480350">
    <property type="component" value="Unassembled WGS sequence"/>
</dbReference>
<dbReference type="SUPFAM" id="SSF53448">
    <property type="entry name" value="Nucleotide-diphospho-sugar transferases"/>
    <property type="match status" value="1"/>
</dbReference>
<reference evidence="2 3" key="1">
    <citation type="submission" date="2019-12" db="EMBL/GenBank/DDBJ databases">
        <authorList>
            <person name="Lee S.D."/>
        </authorList>
    </citation>
    <scope>NUCLEOTIDE SEQUENCE [LARGE SCALE GENOMIC DNA]</scope>
    <source>
        <strain evidence="2 3">GH1-50</strain>
    </source>
</reference>
<proteinExistence type="predicted"/>
<evidence type="ECO:0000259" key="1">
    <source>
        <dbReference type="Pfam" id="PF00535"/>
    </source>
</evidence>
<evidence type="ECO:0000313" key="2">
    <source>
        <dbReference type="EMBL" id="MXQ07007.1"/>
    </source>
</evidence>
<organism evidence="2 3">
    <name type="scientific">Kangsaoukella pontilimi</name>
    <dbReference type="NCBI Taxonomy" id="2691042"/>
    <lineage>
        <taxon>Bacteria</taxon>
        <taxon>Pseudomonadati</taxon>
        <taxon>Pseudomonadota</taxon>
        <taxon>Alphaproteobacteria</taxon>
        <taxon>Rhodobacterales</taxon>
        <taxon>Paracoccaceae</taxon>
        <taxon>Kangsaoukella</taxon>
    </lineage>
</organism>